<keyword evidence="2" id="KW-1185">Reference proteome</keyword>
<dbReference type="Proteomes" id="UP000483802">
    <property type="component" value="Unassembled WGS sequence"/>
</dbReference>
<evidence type="ECO:0000313" key="2">
    <source>
        <dbReference type="Proteomes" id="UP000483802"/>
    </source>
</evidence>
<organism evidence="1 2">
    <name type="scientific">Streptomyces typhae</name>
    <dbReference type="NCBI Taxonomy" id="2681492"/>
    <lineage>
        <taxon>Bacteria</taxon>
        <taxon>Bacillati</taxon>
        <taxon>Actinomycetota</taxon>
        <taxon>Actinomycetes</taxon>
        <taxon>Kitasatosporales</taxon>
        <taxon>Streptomycetaceae</taxon>
        <taxon>Streptomyces</taxon>
    </lineage>
</organism>
<name>A0A6L6X5N3_9ACTN</name>
<gene>
    <name evidence="1" type="ORF">GPA10_30335</name>
</gene>
<dbReference type="RefSeq" id="WP_157168266.1">
    <property type="nucleotide sequence ID" value="NZ_WPNZ01000020.1"/>
</dbReference>
<protein>
    <submittedName>
        <fullName evidence="1">Uncharacterized protein</fullName>
    </submittedName>
</protein>
<sequence length="429" mass="47017">MTAQSNAGVGEAGTTVTRRLVIADMAHQYSVAPVADAPVLVAELAAEAGDGTRAMEFLRPGQTASGALSAVRATGQIQPLAPPAAPLPTWSCTHFPTDFTAYLANALAATDGIENSASATLSALSPLLLLRTHTTASGPFTEVLICARYRAHGTLFVRTARFAHAADISLADLVARALEYRTVLQDHMRIESNAYINCEEDIEIEQKVTLLDEASIWSLTKDMWTAVEAGDFPGFITYPGYELTRWHFVQHNFEVTGPAEEVGHYAFQENPGNRYQLKMKKFPADALRRQETFRKGVEVPGGDFEAYLAREFPTLSFRRLPSFRRTRFDVNVHSLATGHGFGIETDEVTVDAAGGRKLRQVEMEYLETYRHEGLDATTIDDEMERLTRLVEAHLAKAGVASERNHYSKLSFLRDCVAAGATAPSPTPQP</sequence>
<accession>A0A6L6X5N3</accession>
<reference evidence="1 2" key="1">
    <citation type="submission" date="2019-11" db="EMBL/GenBank/DDBJ databases">
        <title>Streptomyces typhae sp. nov., a novel endophytic actinomycete isolated from the root of cattail pollen (Typha angustifolia L.).</title>
        <authorList>
            <person name="Peng C."/>
        </authorList>
    </citation>
    <scope>NUCLEOTIDE SEQUENCE [LARGE SCALE GENOMIC DNA]</scope>
    <source>
        <strain evidence="2">p1417</strain>
    </source>
</reference>
<dbReference type="AlphaFoldDB" id="A0A6L6X5N3"/>
<proteinExistence type="predicted"/>
<comment type="caution">
    <text evidence="1">The sequence shown here is derived from an EMBL/GenBank/DDBJ whole genome shotgun (WGS) entry which is preliminary data.</text>
</comment>
<evidence type="ECO:0000313" key="1">
    <source>
        <dbReference type="EMBL" id="MVO88940.1"/>
    </source>
</evidence>
<dbReference type="EMBL" id="WPNZ01000020">
    <property type="protein sequence ID" value="MVO88940.1"/>
    <property type="molecule type" value="Genomic_DNA"/>
</dbReference>